<name>A0A397VWS9_9GLOM</name>
<evidence type="ECO:0000313" key="2">
    <source>
        <dbReference type="Proteomes" id="UP000266673"/>
    </source>
</evidence>
<gene>
    <name evidence="1" type="ORF">C2G38_2163917</name>
</gene>
<proteinExistence type="predicted"/>
<accession>A0A397VWS9</accession>
<comment type="caution">
    <text evidence="1">The sequence shown here is derived from an EMBL/GenBank/DDBJ whole genome shotgun (WGS) entry which is preliminary data.</text>
</comment>
<reference evidence="1 2" key="1">
    <citation type="submission" date="2018-06" db="EMBL/GenBank/DDBJ databases">
        <title>Comparative genomics reveals the genomic features of Rhizophagus irregularis, R. cerebriforme, R. diaphanum and Gigaspora rosea, and their symbiotic lifestyle signature.</title>
        <authorList>
            <person name="Morin E."/>
            <person name="San Clemente H."/>
            <person name="Chen E.C.H."/>
            <person name="De La Providencia I."/>
            <person name="Hainaut M."/>
            <person name="Kuo A."/>
            <person name="Kohler A."/>
            <person name="Murat C."/>
            <person name="Tang N."/>
            <person name="Roy S."/>
            <person name="Loubradou J."/>
            <person name="Henrissat B."/>
            <person name="Grigoriev I.V."/>
            <person name="Corradi N."/>
            <person name="Roux C."/>
            <person name="Martin F.M."/>
        </authorList>
    </citation>
    <scope>NUCLEOTIDE SEQUENCE [LARGE SCALE GENOMIC DNA]</scope>
    <source>
        <strain evidence="1 2">DAOM 194757</strain>
    </source>
</reference>
<organism evidence="1 2">
    <name type="scientific">Gigaspora rosea</name>
    <dbReference type="NCBI Taxonomy" id="44941"/>
    <lineage>
        <taxon>Eukaryota</taxon>
        <taxon>Fungi</taxon>
        <taxon>Fungi incertae sedis</taxon>
        <taxon>Mucoromycota</taxon>
        <taxon>Glomeromycotina</taxon>
        <taxon>Glomeromycetes</taxon>
        <taxon>Diversisporales</taxon>
        <taxon>Gigasporaceae</taxon>
        <taxon>Gigaspora</taxon>
    </lineage>
</organism>
<evidence type="ECO:0000313" key="1">
    <source>
        <dbReference type="EMBL" id="RIB26232.1"/>
    </source>
</evidence>
<dbReference type="EMBL" id="QKWP01000143">
    <property type="protein sequence ID" value="RIB26232.1"/>
    <property type="molecule type" value="Genomic_DNA"/>
</dbReference>
<dbReference type="OrthoDB" id="2445244at2759"/>
<dbReference type="AlphaFoldDB" id="A0A397VWS9"/>
<protein>
    <submittedName>
        <fullName evidence="1">Uncharacterized protein</fullName>
    </submittedName>
</protein>
<keyword evidence="2" id="KW-1185">Reference proteome</keyword>
<dbReference type="Proteomes" id="UP000266673">
    <property type="component" value="Unassembled WGS sequence"/>
</dbReference>
<sequence length="113" mass="13136">MGSIKDQLLNIINFSNTTKSNDEDRMDIDQDEEINKQLSLYGAVAVERAQTPLTIKFEEEYVIWAYKNYQKEVNQEFENLDFQMAIGAIDRTHIPLIEASSKVNKNIYMSCKH</sequence>